<dbReference type="EMBL" id="JARK01001352">
    <property type="protein sequence ID" value="EYC23107.1"/>
    <property type="molecule type" value="Genomic_DNA"/>
</dbReference>
<dbReference type="AlphaFoldDB" id="A0A016V7Y6"/>
<proteinExistence type="predicted"/>
<name>A0A016V7Y6_9BILA</name>
<organism evidence="1 2">
    <name type="scientific">Ancylostoma ceylanicum</name>
    <dbReference type="NCBI Taxonomy" id="53326"/>
    <lineage>
        <taxon>Eukaryota</taxon>
        <taxon>Metazoa</taxon>
        <taxon>Ecdysozoa</taxon>
        <taxon>Nematoda</taxon>
        <taxon>Chromadorea</taxon>
        <taxon>Rhabditida</taxon>
        <taxon>Rhabditina</taxon>
        <taxon>Rhabditomorpha</taxon>
        <taxon>Strongyloidea</taxon>
        <taxon>Ancylostomatidae</taxon>
        <taxon>Ancylostomatinae</taxon>
        <taxon>Ancylostoma</taxon>
    </lineage>
</organism>
<evidence type="ECO:0000313" key="1">
    <source>
        <dbReference type="EMBL" id="EYC23107.1"/>
    </source>
</evidence>
<evidence type="ECO:0000313" key="2">
    <source>
        <dbReference type="Proteomes" id="UP000024635"/>
    </source>
</evidence>
<dbReference type="Proteomes" id="UP000024635">
    <property type="component" value="Unassembled WGS sequence"/>
</dbReference>
<reference evidence="2" key="1">
    <citation type="journal article" date="2015" name="Nat. Genet.">
        <title>The genome and transcriptome of the zoonotic hookworm Ancylostoma ceylanicum identify infection-specific gene families.</title>
        <authorList>
            <person name="Schwarz E.M."/>
            <person name="Hu Y."/>
            <person name="Antoshechkin I."/>
            <person name="Miller M.M."/>
            <person name="Sternberg P.W."/>
            <person name="Aroian R.V."/>
        </authorList>
    </citation>
    <scope>NUCLEOTIDE SEQUENCE</scope>
    <source>
        <strain evidence="2">HY135</strain>
    </source>
</reference>
<accession>A0A016V7Y6</accession>
<keyword evidence="2" id="KW-1185">Reference proteome</keyword>
<comment type="caution">
    <text evidence="1">The sequence shown here is derived from an EMBL/GenBank/DDBJ whole genome shotgun (WGS) entry which is preliminary data.</text>
</comment>
<protein>
    <submittedName>
        <fullName evidence="1">Uncharacterized protein</fullName>
    </submittedName>
</protein>
<gene>
    <name evidence="1" type="primary">Acey_s0016.g3125</name>
    <name evidence="1" type="ORF">Y032_0016g3125</name>
</gene>
<sequence length="69" mass="7675">MLVVGNGEEPTGIGAHDGPFIWLRPRAVVRFEWFRATQLTNPVSGSRYGMMIGAVSLQFLEPKYSSNFS</sequence>